<name>A0ABW6WS94_9ACTN</name>
<feature type="transmembrane region" description="Helical" evidence="1">
    <location>
        <begin position="314"/>
        <end position="333"/>
    </location>
</feature>
<keyword evidence="1" id="KW-0472">Membrane</keyword>
<evidence type="ECO:0000313" key="2">
    <source>
        <dbReference type="EMBL" id="MFF5295908.1"/>
    </source>
</evidence>
<protein>
    <submittedName>
        <fullName evidence="2">Uncharacterized protein</fullName>
    </submittedName>
</protein>
<dbReference type="RefSeq" id="WP_020516110.1">
    <property type="nucleotide sequence ID" value="NZ_JBIAZU010000008.1"/>
</dbReference>
<feature type="transmembrane region" description="Helical" evidence="1">
    <location>
        <begin position="289"/>
        <end position="308"/>
    </location>
</feature>
<evidence type="ECO:0000313" key="3">
    <source>
        <dbReference type="Proteomes" id="UP001602245"/>
    </source>
</evidence>
<accession>A0ABW6WS94</accession>
<feature type="transmembrane region" description="Helical" evidence="1">
    <location>
        <begin position="372"/>
        <end position="393"/>
    </location>
</feature>
<reference evidence="2 3" key="1">
    <citation type="submission" date="2024-10" db="EMBL/GenBank/DDBJ databases">
        <title>The Natural Products Discovery Center: Release of the First 8490 Sequenced Strains for Exploring Actinobacteria Biosynthetic Diversity.</title>
        <authorList>
            <person name="Kalkreuter E."/>
            <person name="Kautsar S.A."/>
            <person name="Yang D."/>
            <person name="Bader C.D."/>
            <person name="Teijaro C.N."/>
            <person name="Fluegel L."/>
            <person name="Davis C.M."/>
            <person name="Simpson J.R."/>
            <person name="Lauterbach L."/>
            <person name="Steele A.D."/>
            <person name="Gui C."/>
            <person name="Meng S."/>
            <person name="Li G."/>
            <person name="Viehrig K."/>
            <person name="Ye F."/>
            <person name="Su P."/>
            <person name="Kiefer A.F."/>
            <person name="Nichols A."/>
            <person name="Cepeda A.J."/>
            <person name="Yan W."/>
            <person name="Fan B."/>
            <person name="Jiang Y."/>
            <person name="Adhikari A."/>
            <person name="Zheng C.-J."/>
            <person name="Schuster L."/>
            <person name="Cowan T.M."/>
            <person name="Smanski M.J."/>
            <person name="Chevrette M.G."/>
            <person name="De Carvalho L.P.S."/>
            <person name="Shen B."/>
        </authorList>
    </citation>
    <scope>NUCLEOTIDE SEQUENCE [LARGE SCALE GENOMIC DNA]</scope>
    <source>
        <strain evidence="2 3">NPDC000087</strain>
    </source>
</reference>
<keyword evidence="1" id="KW-1133">Transmembrane helix</keyword>
<dbReference type="Proteomes" id="UP001602245">
    <property type="component" value="Unassembled WGS sequence"/>
</dbReference>
<keyword evidence="1" id="KW-0812">Transmembrane</keyword>
<feature type="transmembrane region" description="Helical" evidence="1">
    <location>
        <begin position="345"/>
        <end position="366"/>
    </location>
</feature>
<sequence>MRRLFDDLLTIEVDIVLKDNYRAESRRPGVEELDVDRALSEIARAYDRYLGEAAALPVAGTFAALRERAVRAEAAHRRLKGTDERAVILRRIHRNCEQIEGVLARGRPYTAEDIVLVRKIWEIGVGVIVMQTVIQLDGDVVTRVCPGGAAWELPLHELHRASVRAAVGYWNVLFGLFAHFTAGTVRSFLAAVVSSRRWHGQSAAGDLRALPAACLELRRRLFRRGGATLDTTDPASGVIAIRTVIQPDGDLVCHVDDALAPDSALWSLHEASVEKFAAQVAGTVRGLDALLSGVVLALPAVIASALAIGSGKVWGAVAGVALGGAAVGAANVWDAARTPGSGRGVLARWSAFAIVCLLGGVLGAGAGELTDLLVFTVALLPGVLVSWALHFALRRYLSLRL</sequence>
<comment type="caution">
    <text evidence="2">The sequence shown here is derived from an EMBL/GenBank/DDBJ whole genome shotgun (WGS) entry which is preliminary data.</text>
</comment>
<keyword evidence="3" id="KW-1185">Reference proteome</keyword>
<proteinExistence type="predicted"/>
<evidence type="ECO:0000256" key="1">
    <source>
        <dbReference type="SAM" id="Phobius"/>
    </source>
</evidence>
<gene>
    <name evidence="2" type="ORF">ACFY35_41295</name>
</gene>
<organism evidence="2 3">
    <name type="scientific">Paractinoplanes globisporus</name>
    <dbReference type="NCBI Taxonomy" id="113565"/>
    <lineage>
        <taxon>Bacteria</taxon>
        <taxon>Bacillati</taxon>
        <taxon>Actinomycetota</taxon>
        <taxon>Actinomycetes</taxon>
        <taxon>Micromonosporales</taxon>
        <taxon>Micromonosporaceae</taxon>
        <taxon>Paractinoplanes</taxon>
    </lineage>
</organism>
<dbReference type="EMBL" id="JBIAZU010000008">
    <property type="protein sequence ID" value="MFF5295908.1"/>
    <property type="molecule type" value="Genomic_DNA"/>
</dbReference>